<accession>A0ACB7ZXG1</accession>
<keyword evidence="2" id="KW-1185">Reference proteome</keyword>
<protein>
    <submittedName>
        <fullName evidence="1">Uncharacterized protein</fullName>
    </submittedName>
</protein>
<sequence>MKEDDPRYFLLRGYIYHIEGVSFRFANQAKFDLILIRSGIRTARSASLTAPDLAVQALRAVGCEAFAVGGCQLIEDVILFSSIAGIIYSPFGRSHY</sequence>
<dbReference type="Proteomes" id="UP000790377">
    <property type="component" value="Unassembled WGS sequence"/>
</dbReference>
<dbReference type="EMBL" id="MU268289">
    <property type="protein sequence ID" value="KAH7905038.1"/>
    <property type="molecule type" value="Genomic_DNA"/>
</dbReference>
<feature type="non-terminal residue" evidence="1">
    <location>
        <position position="96"/>
    </location>
</feature>
<name>A0ACB7ZXG1_9AGAM</name>
<evidence type="ECO:0000313" key="1">
    <source>
        <dbReference type="EMBL" id="KAH7905038.1"/>
    </source>
</evidence>
<proteinExistence type="predicted"/>
<organism evidence="1 2">
    <name type="scientific">Hygrophoropsis aurantiaca</name>
    <dbReference type="NCBI Taxonomy" id="72124"/>
    <lineage>
        <taxon>Eukaryota</taxon>
        <taxon>Fungi</taxon>
        <taxon>Dikarya</taxon>
        <taxon>Basidiomycota</taxon>
        <taxon>Agaricomycotina</taxon>
        <taxon>Agaricomycetes</taxon>
        <taxon>Agaricomycetidae</taxon>
        <taxon>Boletales</taxon>
        <taxon>Coniophorineae</taxon>
        <taxon>Hygrophoropsidaceae</taxon>
        <taxon>Hygrophoropsis</taxon>
    </lineage>
</organism>
<comment type="caution">
    <text evidence="1">The sequence shown here is derived from an EMBL/GenBank/DDBJ whole genome shotgun (WGS) entry which is preliminary data.</text>
</comment>
<evidence type="ECO:0000313" key="2">
    <source>
        <dbReference type="Proteomes" id="UP000790377"/>
    </source>
</evidence>
<reference evidence="1" key="1">
    <citation type="journal article" date="2021" name="New Phytol.">
        <title>Evolutionary innovations through gain and loss of genes in the ectomycorrhizal Boletales.</title>
        <authorList>
            <person name="Wu G."/>
            <person name="Miyauchi S."/>
            <person name="Morin E."/>
            <person name="Kuo A."/>
            <person name="Drula E."/>
            <person name="Varga T."/>
            <person name="Kohler A."/>
            <person name="Feng B."/>
            <person name="Cao Y."/>
            <person name="Lipzen A."/>
            <person name="Daum C."/>
            <person name="Hundley H."/>
            <person name="Pangilinan J."/>
            <person name="Johnson J."/>
            <person name="Barry K."/>
            <person name="LaButti K."/>
            <person name="Ng V."/>
            <person name="Ahrendt S."/>
            <person name="Min B."/>
            <person name="Choi I.G."/>
            <person name="Park H."/>
            <person name="Plett J.M."/>
            <person name="Magnuson J."/>
            <person name="Spatafora J.W."/>
            <person name="Nagy L.G."/>
            <person name="Henrissat B."/>
            <person name="Grigoriev I.V."/>
            <person name="Yang Z.L."/>
            <person name="Xu J."/>
            <person name="Martin F.M."/>
        </authorList>
    </citation>
    <scope>NUCLEOTIDE SEQUENCE</scope>
    <source>
        <strain evidence="1">ATCC 28755</strain>
    </source>
</reference>
<gene>
    <name evidence="1" type="ORF">BJ138DRAFT_1165473</name>
</gene>